<name>A0A6P5YUP6_DURZI</name>
<dbReference type="InterPro" id="IPR008586">
    <property type="entry name" value="DUF868_pln"/>
</dbReference>
<dbReference type="RefSeq" id="XP_022743950.1">
    <property type="nucleotide sequence ID" value="XM_022888215.1"/>
</dbReference>
<sequence>MNGSNGKNKGMNGNDEPNRIRKDSPHGKTQRRRARKSNTSFFLPLDPPVPSIASCYSEHAIKVSDSYCSGPSSQAYLSPNLAPSTPNTVTCIYKAKISSERNLLITLTWCNNLIGQGLTINVGESLSTSSKFNSNSHQLRKNKGSKTFKSCNSEIEVFWDVSNAQYINGPEPSTRFSVMVLVDSELCLLLGDMNKELLVKNIQSEQPAPKFSLVSRSENFVGSTVYSTKAQFCDTGLAHDILIKCSGEEEGWRNPVLSVCIDQRKIFQVKRLRWNFRGNQIIFLDGLMVDMMWDLHDWLFKQTSGCAVFMFRTRSGLDTRLWLEEKTSSLEQKEKERAEFSLLICACTDKAKFVPFFSLMVGFQRNFSFTPPFPLSPSSLSSTLPFLSPFALQVQEPQLFVSFSMLNKEGMVLLKW</sequence>
<dbReference type="PANTHER" id="PTHR31972">
    <property type="entry name" value="EXPRESSED PROTEIN"/>
    <property type="match status" value="1"/>
</dbReference>
<feature type="region of interest" description="Disordered" evidence="1">
    <location>
        <begin position="1"/>
        <end position="42"/>
    </location>
</feature>
<organism evidence="2 3">
    <name type="scientific">Durio zibethinus</name>
    <name type="common">Durian</name>
    <dbReference type="NCBI Taxonomy" id="66656"/>
    <lineage>
        <taxon>Eukaryota</taxon>
        <taxon>Viridiplantae</taxon>
        <taxon>Streptophyta</taxon>
        <taxon>Embryophyta</taxon>
        <taxon>Tracheophyta</taxon>
        <taxon>Spermatophyta</taxon>
        <taxon>Magnoliopsida</taxon>
        <taxon>eudicotyledons</taxon>
        <taxon>Gunneridae</taxon>
        <taxon>Pentapetalae</taxon>
        <taxon>rosids</taxon>
        <taxon>malvids</taxon>
        <taxon>Malvales</taxon>
        <taxon>Malvaceae</taxon>
        <taxon>Helicteroideae</taxon>
        <taxon>Durio</taxon>
    </lineage>
</organism>
<proteinExistence type="predicted"/>
<dbReference type="KEGG" id="dzi:111294909"/>
<dbReference type="PANTHER" id="PTHR31972:SF16">
    <property type="entry name" value="FAMILY PROTEIN, PUTATIVE (DUF868)-RELATED"/>
    <property type="match status" value="1"/>
</dbReference>
<reference evidence="3" key="1">
    <citation type="submission" date="2025-08" db="UniProtKB">
        <authorList>
            <consortium name="RefSeq"/>
        </authorList>
    </citation>
    <scope>IDENTIFICATION</scope>
    <source>
        <tissue evidence="3">Fruit stalk</tissue>
    </source>
</reference>
<dbReference type="OrthoDB" id="678233at2759"/>
<feature type="compositionally biased region" description="Low complexity" evidence="1">
    <location>
        <begin position="1"/>
        <end position="14"/>
    </location>
</feature>
<keyword evidence="2" id="KW-1185">Reference proteome</keyword>
<gene>
    <name evidence="3" type="primary">LOC111294909</name>
</gene>
<dbReference type="Proteomes" id="UP000515121">
    <property type="component" value="Unplaced"/>
</dbReference>
<evidence type="ECO:0000313" key="2">
    <source>
        <dbReference type="Proteomes" id="UP000515121"/>
    </source>
</evidence>
<evidence type="ECO:0000256" key="1">
    <source>
        <dbReference type="SAM" id="MobiDB-lite"/>
    </source>
</evidence>
<dbReference type="Pfam" id="PF05910">
    <property type="entry name" value="DUF868"/>
    <property type="match status" value="1"/>
</dbReference>
<accession>A0A6P5YUP6</accession>
<feature type="compositionally biased region" description="Basic and acidic residues" evidence="1">
    <location>
        <begin position="16"/>
        <end position="26"/>
    </location>
</feature>
<protein>
    <submittedName>
        <fullName evidence="3">Uncharacterized protein LOC111294909</fullName>
    </submittedName>
</protein>
<dbReference type="GeneID" id="111294909"/>
<dbReference type="AlphaFoldDB" id="A0A6P5YUP6"/>
<evidence type="ECO:0000313" key="3">
    <source>
        <dbReference type="RefSeq" id="XP_022743950.1"/>
    </source>
</evidence>